<dbReference type="AlphaFoldDB" id="A0A9Q0XAE1"/>
<evidence type="ECO:0000313" key="3">
    <source>
        <dbReference type="EMBL" id="KAJ7308095.1"/>
    </source>
</evidence>
<proteinExistence type="inferred from homology"/>
<protein>
    <recommendedName>
        <fullName evidence="2">Lipocalin/cytosolic fatty-acid binding domain-containing protein</fullName>
    </recommendedName>
</protein>
<reference evidence="3" key="1">
    <citation type="journal article" date="2023" name="DNA Res.">
        <title>Chromosome-level genome assembly of Phrynocephalus forsythii using third-generation DNA sequencing and Hi-C analysis.</title>
        <authorList>
            <person name="Qi Y."/>
            <person name="Zhao W."/>
            <person name="Zhao Y."/>
            <person name="Niu C."/>
            <person name="Cao S."/>
            <person name="Zhang Y."/>
        </authorList>
    </citation>
    <scope>NUCLEOTIDE SEQUENCE</scope>
    <source>
        <tissue evidence="3">Muscle</tissue>
    </source>
</reference>
<gene>
    <name evidence="3" type="ORF">JRQ81_008602</name>
</gene>
<feature type="domain" description="Lipocalin/cytosolic fatty-acid binding" evidence="2">
    <location>
        <begin position="109"/>
        <end position="193"/>
    </location>
</feature>
<comment type="similarity">
    <text evidence="1">Belongs to the calycin superfamily. Lipocalin family.</text>
</comment>
<feature type="domain" description="Lipocalin/cytosolic fatty-acid binding" evidence="2">
    <location>
        <begin position="2"/>
        <end position="97"/>
    </location>
</feature>
<name>A0A9Q0XAE1_9SAUR</name>
<dbReference type="PANTHER" id="PTHR11430">
    <property type="entry name" value="LIPOCALIN"/>
    <property type="match status" value="1"/>
</dbReference>
<dbReference type="CDD" id="cd00301">
    <property type="entry name" value="lipocalin_FABP"/>
    <property type="match status" value="1"/>
</dbReference>
<evidence type="ECO:0000259" key="2">
    <source>
        <dbReference type="Pfam" id="PF00061"/>
    </source>
</evidence>
<dbReference type="SUPFAM" id="SSF50814">
    <property type="entry name" value="Lipocalins"/>
    <property type="match status" value="3"/>
</dbReference>
<dbReference type="GO" id="GO:0036094">
    <property type="term" value="F:small molecule binding"/>
    <property type="evidence" value="ECO:0007669"/>
    <property type="project" value="InterPro"/>
</dbReference>
<dbReference type="InterPro" id="IPR000566">
    <property type="entry name" value="Lipocln_cytosolic_FA-bd_dom"/>
</dbReference>
<dbReference type="OrthoDB" id="9050273at2759"/>
<keyword evidence="4" id="KW-1185">Reference proteome</keyword>
<accession>A0A9Q0XAE1</accession>
<dbReference type="InterPro" id="IPR002345">
    <property type="entry name" value="Lipocalin"/>
</dbReference>
<sequence>SGKCKDIEMTFRETEDGKMVHECGLYDEWGRKEVDTVETDNENYAIIKISKSKGGQKICHVITLFAREPVITAEYAEKLKSAAKEAGIAEENVIFFPPEVACQEEALLAGRWYPISVVMDYEPLGSLNVVGRAIVPMRNGNMDVDFETFENGHCILRMSIYWRTNTQGKFIVDRFTLRVVETDYDNYLIFHLDAGDKSALYLDASRRALLVVQGDCAFPTMKRDAPPSDLQMKSMLASPAANQRAKQAGIQASAVGKVGHSPRENCKLQRTWLTKSSKPGVFETKHSVIYILETDYTSYAILCVETASQNILHLNSRAPEASEVARERFNYFADILGLPIHRTVYLNKAVPC</sequence>
<organism evidence="3 4">
    <name type="scientific">Phrynocephalus forsythii</name>
    <dbReference type="NCBI Taxonomy" id="171643"/>
    <lineage>
        <taxon>Eukaryota</taxon>
        <taxon>Metazoa</taxon>
        <taxon>Chordata</taxon>
        <taxon>Craniata</taxon>
        <taxon>Vertebrata</taxon>
        <taxon>Euteleostomi</taxon>
        <taxon>Lepidosauria</taxon>
        <taxon>Squamata</taxon>
        <taxon>Bifurcata</taxon>
        <taxon>Unidentata</taxon>
        <taxon>Episquamata</taxon>
        <taxon>Toxicofera</taxon>
        <taxon>Iguania</taxon>
        <taxon>Acrodonta</taxon>
        <taxon>Agamidae</taxon>
        <taxon>Agaminae</taxon>
        <taxon>Phrynocephalus</taxon>
    </lineage>
</organism>
<dbReference type="Gene3D" id="2.40.128.20">
    <property type="match status" value="3"/>
</dbReference>
<comment type="caution">
    <text evidence="3">The sequence shown here is derived from an EMBL/GenBank/DDBJ whole genome shotgun (WGS) entry which is preliminary data.</text>
</comment>
<evidence type="ECO:0000256" key="1">
    <source>
        <dbReference type="ARBA" id="ARBA00006889"/>
    </source>
</evidence>
<dbReference type="EMBL" id="JAPFRF010000018">
    <property type="protein sequence ID" value="KAJ7308095.1"/>
    <property type="molecule type" value="Genomic_DNA"/>
</dbReference>
<evidence type="ECO:0000313" key="4">
    <source>
        <dbReference type="Proteomes" id="UP001142489"/>
    </source>
</evidence>
<feature type="domain" description="Lipocalin/cytosolic fatty-acid binding" evidence="2">
    <location>
        <begin position="264"/>
        <end position="348"/>
    </location>
</feature>
<feature type="non-terminal residue" evidence="3">
    <location>
        <position position="1"/>
    </location>
</feature>
<dbReference type="Pfam" id="PF00061">
    <property type="entry name" value="Lipocalin"/>
    <property type="match status" value="3"/>
</dbReference>
<dbReference type="InterPro" id="IPR012674">
    <property type="entry name" value="Calycin"/>
</dbReference>
<dbReference type="PANTHER" id="PTHR11430:SF32">
    <property type="entry name" value="CHLOROPLASTIC LIPOCALIN"/>
    <property type="match status" value="1"/>
</dbReference>
<dbReference type="Proteomes" id="UP001142489">
    <property type="component" value="Unassembled WGS sequence"/>
</dbReference>